<feature type="compositionally biased region" description="Basic and acidic residues" evidence="1">
    <location>
        <begin position="242"/>
        <end position="264"/>
    </location>
</feature>
<accession>A0AAU9JUN0</accession>
<reference evidence="2" key="1">
    <citation type="submission" date="2021-09" db="EMBL/GenBank/DDBJ databases">
        <authorList>
            <consortium name="AG Swart"/>
            <person name="Singh M."/>
            <person name="Singh A."/>
            <person name="Seah K."/>
            <person name="Emmerich C."/>
        </authorList>
    </citation>
    <scope>NUCLEOTIDE SEQUENCE</scope>
    <source>
        <strain evidence="2">ATCC30299</strain>
    </source>
</reference>
<proteinExistence type="predicted"/>
<feature type="compositionally biased region" description="Acidic residues" evidence="1">
    <location>
        <begin position="1"/>
        <end position="13"/>
    </location>
</feature>
<dbReference type="AlphaFoldDB" id="A0AAU9JUN0"/>
<name>A0AAU9JUN0_9CILI</name>
<feature type="region of interest" description="Disordered" evidence="1">
    <location>
        <begin position="1"/>
        <end position="76"/>
    </location>
</feature>
<sequence length="275" mass="31674">MSEEQNEQMDLDSNENREERLAVTVEETKEQPQPQSIQEPLIPPQSPITSNPEIPSSPAPDQTPPKPSPEPQTFLPKEFSADGLYNLAAFMQMQGRISTDEFTYLHRISFLLRSTEQKLEAASEKIQNARAILDEDLPPLTQADRQHHNNPQGQQLNVMELFEVFKAMMIQQSREQQAHQEPPKSFLIKKGDEHEIKEIQEREELAKKASIVGSSQSIETQAISKEEMDRRRRERAAMLQKQQEDSLKEREEMERKAKAREAFFKNDGTSRIGRP</sequence>
<feature type="region of interest" description="Disordered" evidence="1">
    <location>
        <begin position="207"/>
        <end position="275"/>
    </location>
</feature>
<dbReference type="EMBL" id="CAJZBQ010000038">
    <property type="protein sequence ID" value="CAG9325426.1"/>
    <property type="molecule type" value="Genomic_DNA"/>
</dbReference>
<organism evidence="2 3">
    <name type="scientific">Blepharisma stoltei</name>
    <dbReference type="NCBI Taxonomy" id="1481888"/>
    <lineage>
        <taxon>Eukaryota</taxon>
        <taxon>Sar</taxon>
        <taxon>Alveolata</taxon>
        <taxon>Ciliophora</taxon>
        <taxon>Postciliodesmatophora</taxon>
        <taxon>Heterotrichea</taxon>
        <taxon>Heterotrichida</taxon>
        <taxon>Blepharismidae</taxon>
        <taxon>Blepharisma</taxon>
    </lineage>
</organism>
<comment type="caution">
    <text evidence="2">The sequence shown here is derived from an EMBL/GenBank/DDBJ whole genome shotgun (WGS) entry which is preliminary data.</text>
</comment>
<feature type="compositionally biased region" description="Pro residues" evidence="1">
    <location>
        <begin position="55"/>
        <end position="70"/>
    </location>
</feature>
<feature type="compositionally biased region" description="Polar residues" evidence="1">
    <location>
        <begin position="212"/>
        <end position="223"/>
    </location>
</feature>
<keyword evidence="3" id="KW-1185">Reference proteome</keyword>
<gene>
    <name evidence="2" type="ORF">BSTOLATCC_MIC38680</name>
</gene>
<evidence type="ECO:0000256" key="1">
    <source>
        <dbReference type="SAM" id="MobiDB-lite"/>
    </source>
</evidence>
<protein>
    <submittedName>
        <fullName evidence="2">Uncharacterized protein</fullName>
    </submittedName>
</protein>
<feature type="compositionally biased region" description="Basic and acidic residues" evidence="1">
    <location>
        <begin position="14"/>
        <end position="30"/>
    </location>
</feature>
<evidence type="ECO:0000313" key="3">
    <source>
        <dbReference type="Proteomes" id="UP001162131"/>
    </source>
</evidence>
<evidence type="ECO:0000313" key="2">
    <source>
        <dbReference type="EMBL" id="CAG9325426.1"/>
    </source>
</evidence>
<dbReference type="Proteomes" id="UP001162131">
    <property type="component" value="Unassembled WGS sequence"/>
</dbReference>